<feature type="compositionally biased region" description="Basic and acidic residues" evidence="1">
    <location>
        <begin position="393"/>
        <end position="407"/>
    </location>
</feature>
<evidence type="ECO:0000313" key="4">
    <source>
        <dbReference type="Proteomes" id="UP000261704"/>
    </source>
</evidence>
<keyword evidence="4" id="KW-1185">Reference proteome</keyword>
<dbReference type="RefSeq" id="WP_118942724.1">
    <property type="nucleotide sequence ID" value="NZ_CP032125.1"/>
</dbReference>
<dbReference type="KEGG" id="pamo:BAR1_09065"/>
<dbReference type="EMBL" id="CP032125">
    <property type="protein sequence ID" value="AXX98068.1"/>
    <property type="molecule type" value="Genomic_DNA"/>
</dbReference>
<evidence type="ECO:0000313" key="3">
    <source>
        <dbReference type="EMBL" id="AXX98068.1"/>
    </source>
</evidence>
<dbReference type="OrthoDB" id="7488837at2"/>
<dbReference type="InterPro" id="IPR005090">
    <property type="entry name" value="RepC_N"/>
</dbReference>
<protein>
    <recommendedName>
        <fullName evidence="2">Plasmid replication protein C N-terminal domain-containing protein</fullName>
    </recommendedName>
</protein>
<reference evidence="3 4" key="1">
    <citation type="submission" date="2018-09" db="EMBL/GenBank/DDBJ databases">
        <title>Profundibacter amoris BAR1 gen. nov., sp. nov., a new member of the Roseobacter clade isolated at Lokis Castle Vent Field on the Arctic Mid-Oceanic Ridge.</title>
        <authorList>
            <person name="Le Moine Bauer S."/>
            <person name="Sjoeberg A.G."/>
            <person name="L'Haridon S."/>
            <person name="Stokke R."/>
            <person name="Roalkvam I."/>
            <person name="Steen I.H."/>
            <person name="Dahle H."/>
        </authorList>
    </citation>
    <scope>NUCLEOTIDE SEQUENCE [LARGE SCALE GENOMIC DNA]</scope>
    <source>
        <strain evidence="3 4">BAR1</strain>
    </source>
</reference>
<gene>
    <name evidence="3" type="ORF">BAR1_09065</name>
</gene>
<proteinExistence type="predicted"/>
<dbReference type="Pfam" id="PF03428">
    <property type="entry name" value="RP-C"/>
    <property type="match status" value="1"/>
</dbReference>
<organism evidence="3 4">
    <name type="scientific">Profundibacter amoris</name>
    <dbReference type="NCBI Taxonomy" id="2171755"/>
    <lineage>
        <taxon>Bacteria</taxon>
        <taxon>Pseudomonadati</taxon>
        <taxon>Pseudomonadota</taxon>
        <taxon>Alphaproteobacteria</taxon>
        <taxon>Rhodobacterales</taxon>
        <taxon>Paracoccaceae</taxon>
        <taxon>Profundibacter</taxon>
    </lineage>
</organism>
<evidence type="ECO:0000259" key="2">
    <source>
        <dbReference type="Pfam" id="PF03428"/>
    </source>
</evidence>
<feature type="domain" description="Plasmid replication protein C N-terminal" evidence="2">
    <location>
        <begin position="11"/>
        <end position="160"/>
    </location>
</feature>
<dbReference type="AlphaFoldDB" id="A0A347UGU0"/>
<name>A0A347UGU0_9RHOB</name>
<accession>A0A347UGU0</accession>
<dbReference type="Proteomes" id="UP000261704">
    <property type="component" value="Chromosome"/>
</dbReference>
<evidence type="ECO:0000256" key="1">
    <source>
        <dbReference type="SAM" id="MobiDB-lite"/>
    </source>
</evidence>
<sequence length="407" mass="45231">MSTVLTHVGLSHDFPKSELRTVWETAAPKLGLSPTAIKYVRRLIELTSKQDYLPNSICAVFYGVAKLTQKIGMPRRSINRAEAELAETGWIVMSCPKRGRRNGVRASDGRKLIKWGAGVNLGPLIDRFPELQELVAEIEMETLALQACRAEINATRRQIIDAGFEGEAVQAYPRGRPCEIYNLDELNSILAALKEVEDTVLGCTSRPECPTGSAQTVRPNTIHKPKYIDSTAQKGESLDVEPLDLTALELVATTQMKEAIETYAGYNDPLSALSLACRDRCEDMGIPDERWRLTKRKFGVGVAALFITVIDRNFQRPDGDPYRVREPQRCLSGMAWKHAKRQLNLAGLIAEIKKSSPHPRCQDEESKVTLVATPPHLVREGMLRSFPSTPTKPRSDGTPEIHGGRHV</sequence>
<feature type="region of interest" description="Disordered" evidence="1">
    <location>
        <begin position="383"/>
        <end position="407"/>
    </location>
</feature>